<keyword evidence="1" id="KW-0813">Transport</keyword>
<reference evidence="6" key="1">
    <citation type="journal article" date="2019" name="Int. J. Syst. Evol. Microbiol.">
        <title>The Global Catalogue of Microorganisms (GCM) 10K type strain sequencing project: providing services to taxonomists for standard genome sequencing and annotation.</title>
        <authorList>
            <consortium name="The Broad Institute Genomics Platform"/>
            <consortium name="The Broad Institute Genome Sequencing Center for Infectious Disease"/>
            <person name="Wu L."/>
            <person name="Ma J."/>
        </authorList>
    </citation>
    <scope>NUCLEOTIDE SEQUENCE [LARGE SCALE GENOMIC DNA]</scope>
    <source>
        <strain evidence="6">CCUG 46385</strain>
    </source>
</reference>
<dbReference type="Pfam" id="PF00005">
    <property type="entry name" value="ABC_tran"/>
    <property type="match status" value="1"/>
</dbReference>
<accession>A0ABV9QFS0</accession>
<evidence type="ECO:0000313" key="5">
    <source>
        <dbReference type="EMBL" id="MFC4803485.1"/>
    </source>
</evidence>
<dbReference type="Gene3D" id="3.40.50.300">
    <property type="entry name" value="P-loop containing nucleotide triphosphate hydrolases"/>
    <property type="match status" value="1"/>
</dbReference>
<evidence type="ECO:0000256" key="1">
    <source>
        <dbReference type="ARBA" id="ARBA00022448"/>
    </source>
</evidence>
<sequence length="334" mass="38195">MKTIVETNDVVIDIEMVSKVYKVKEKSNGKILKRIFSPSTYKNVVAIDEASFQISRGEFIGLVGNNGAGKSTLVKMMTGILYNTSGQIKVLGNDPYKKRLENNKRMSVVFGQRTQLRWDLSPLDSFHLLKVIYDIEDRAYDENLKKFIELFEMEPFIKQPVRTLSLGQKMKCEITAAFLHDPEIVLLDEPTIGLDIFSKDAIIGFLNEMKASRNVTILLTTHDMNEISQVCDRVIFLDKGRVIVDEDINRLMEINISKSDVSVLTHNRAPVNIQCDFELNAVYSDYKIEIKQVENERIFDVIAALMEHNQIKDITIEKESFTDIVKKIYGVKNS</sequence>
<dbReference type="InterPro" id="IPR003439">
    <property type="entry name" value="ABC_transporter-like_ATP-bd"/>
</dbReference>
<dbReference type="EMBL" id="JBHSHL010000002">
    <property type="protein sequence ID" value="MFC4803485.1"/>
    <property type="molecule type" value="Genomic_DNA"/>
</dbReference>
<dbReference type="SUPFAM" id="SSF52540">
    <property type="entry name" value="P-loop containing nucleoside triphosphate hydrolases"/>
    <property type="match status" value="1"/>
</dbReference>
<keyword evidence="3 5" id="KW-0067">ATP-binding</keyword>
<protein>
    <submittedName>
        <fullName evidence="5">ATP-binding cassette domain-containing protein</fullName>
    </submittedName>
</protein>
<keyword evidence="2" id="KW-0547">Nucleotide-binding</keyword>
<dbReference type="SMART" id="SM00382">
    <property type="entry name" value="AAA"/>
    <property type="match status" value="1"/>
</dbReference>
<evidence type="ECO:0000259" key="4">
    <source>
        <dbReference type="PROSITE" id="PS50893"/>
    </source>
</evidence>
<evidence type="ECO:0000256" key="2">
    <source>
        <dbReference type="ARBA" id="ARBA00022741"/>
    </source>
</evidence>
<dbReference type="PROSITE" id="PS50893">
    <property type="entry name" value="ABC_TRANSPORTER_2"/>
    <property type="match status" value="1"/>
</dbReference>
<comment type="caution">
    <text evidence="5">The sequence shown here is derived from an EMBL/GenBank/DDBJ whole genome shotgun (WGS) entry which is preliminary data.</text>
</comment>
<keyword evidence="6" id="KW-1185">Reference proteome</keyword>
<dbReference type="RefSeq" id="WP_379786920.1">
    <property type="nucleotide sequence ID" value="NZ_JBHSHL010000002.1"/>
</dbReference>
<dbReference type="InterPro" id="IPR050763">
    <property type="entry name" value="ABC_transporter_ATP-binding"/>
</dbReference>
<dbReference type="PANTHER" id="PTHR42711:SF1">
    <property type="entry name" value="ABC-TRANSPORT PROTEIN, ATP-BINDING COMPONENT"/>
    <property type="match status" value="1"/>
</dbReference>
<dbReference type="GO" id="GO:0005524">
    <property type="term" value="F:ATP binding"/>
    <property type="evidence" value="ECO:0007669"/>
    <property type="project" value="UniProtKB-KW"/>
</dbReference>
<dbReference type="PANTHER" id="PTHR42711">
    <property type="entry name" value="ABC TRANSPORTER ATP-BINDING PROTEIN"/>
    <property type="match status" value="1"/>
</dbReference>
<evidence type="ECO:0000313" key="6">
    <source>
        <dbReference type="Proteomes" id="UP001595916"/>
    </source>
</evidence>
<dbReference type="Proteomes" id="UP001595916">
    <property type="component" value="Unassembled WGS sequence"/>
</dbReference>
<evidence type="ECO:0000256" key="3">
    <source>
        <dbReference type="ARBA" id="ARBA00022840"/>
    </source>
</evidence>
<feature type="domain" description="ABC transporter" evidence="4">
    <location>
        <begin position="23"/>
        <end position="264"/>
    </location>
</feature>
<proteinExistence type="predicted"/>
<organism evidence="5 6">
    <name type="scientific">Filifactor villosus</name>
    <dbReference type="NCBI Taxonomy" id="29374"/>
    <lineage>
        <taxon>Bacteria</taxon>
        <taxon>Bacillati</taxon>
        <taxon>Bacillota</taxon>
        <taxon>Clostridia</taxon>
        <taxon>Peptostreptococcales</taxon>
        <taxon>Filifactoraceae</taxon>
        <taxon>Filifactor</taxon>
    </lineage>
</organism>
<dbReference type="InterPro" id="IPR027417">
    <property type="entry name" value="P-loop_NTPase"/>
</dbReference>
<dbReference type="InterPro" id="IPR003593">
    <property type="entry name" value="AAA+_ATPase"/>
</dbReference>
<name>A0ABV9QFS0_9FIRM</name>
<gene>
    <name evidence="5" type="ORF">ACFO4R_00170</name>
</gene>